<dbReference type="PANTHER" id="PTHR43317:SF1">
    <property type="entry name" value="THERMOSPERMINE SYNTHASE ACAULIS5"/>
    <property type="match status" value="1"/>
</dbReference>
<dbReference type="PROSITE" id="PS51006">
    <property type="entry name" value="PABS_2"/>
    <property type="match status" value="1"/>
</dbReference>
<evidence type="ECO:0000256" key="2">
    <source>
        <dbReference type="ARBA" id="ARBA00022679"/>
    </source>
</evidence>
<keyword evidence="5" id="KW-0472">Membrane</keyword>
<evidence type="ECO:0000256" key="3">
    <source>
        <dbReference type="ARBA" id="ARBA00023066"/>
    </source>
</evidence>
<gene>
    <name evidence="8" type="primary">speE1</name>
    <name evidence="5" type="synonym">speE</name>
    <name evidence="8" type="ORF">GCM10011419_27020</name>
</gene>
<protein>
    <recommendedName>
        <fullName evidence="5">Polyamine aminopropyltransferase</fullName>
    </recommendedName>
    <alternativeName>
        <fullName evidence="5">Putrescine aminopropyltransferase</fullName>
        <shortName evidence="5">PAPT</shortName>
    </alternativeName>
    <alternativeName>
        <fullName evidence="5">Spermidine synthase</fullName>
        <shortName evidence="5">SPDS</shortName>
        <shortName evidence="5">SPDSY</shortName>
        <ecNumber evidence="5">2.5.1.16</ecNumber>
    </alternativeName>
</protein>
<dbReference type="HAMAP" id="MF_00198">
    <property type="entry name" value="Spermidine_synth"/>
    <property type="match status" value="1"/>
</dbReference>
<feature type="binding site" evidence="5">
    <location>
        <position position="242"/>
    </location>
    <ligand>
        <name>S-methyl-5'-thioadenosine</name>
        <dbReference type="ChEBI" id="CHEBI:17509"/>
    </ligand>
</feature>
<feature type="transmembrane region" description="Helical" evidence="5">
    <location>
        <begin position="138"/>
        <end position="161"/>
    </location>
</feature>
<dbReference type="EMBL" id="BMYP01000047">
    <property type="protein sequence ID" value="GHD81299.1"/>
    <property type="molecule type" value="Genomic_DNA"/>
</dbReference>
<keyword evidence="5" id="KW-1133">Transmembrane helix</keyword>
<evidence type="ECO:0000259" key="7">
    <source>
        <dbReference type="PROSITE" id="PS51006"/>
    </source>
</evidence>
<keyword evidence="2 5" id="KW-0808">Transferase</keyword>
<feature type="transmembrane region" description="Helical" evidence="5">
    <location>
        <begin position="198"/>
        <end position="217"/>
    </location>
</feature>
<reference evidence="9" key="1">
    <citation type="journal article" date="2019" name="Int. J. Syst. Evol. Microbiol.">
        <title>The Global Catalogue of Microorganisms (GCM) 10K type strain sequencing project: providing services to taxonomists for standard genome sequencing and annotation.</title>
        <authorList>
            <consortium name="The Broad Institute Genomics Platform"/>
            <consortium name="The Broad Institute Genome Sequencing Center for Infectious Disease"/>
            <person name="Wu L."/>
            <person name="Ma J."/>
        </authorList>
    </citation>
    <scope>NUCLEOTIDE SEQUENCE [LARGE SCALE GENOMIC DNA]</scope>
    <source>
        <strain evidence="9">KCTC 23713</strain>
    </source>
</reference>
<keyword evidence="9" id="KW-1185">Reference proteome</keyword>
<comment type="similarity">
    <text evidence="1 5">Belongs to the spermidine/spermine synthase family.</text>
</comment>
<comment type="pathway">
    <text evidence="5">Amine and polyamine biosynthesis; spermidine biosynthesis; spermidine from putrescine: step 1/1.</text>
</comment>
<keyword evidence="5" id="KW-1003">Cell membrane</keyword>
<feature type="transmembrane region" description="Helical" evidence="5">
    <location>
        <begin position="104"/>
        <end position="126"/>
    </location>
</feature>
<dbReference type="InterPro" id="IPR029063">
    <property type="entry name" value="SAM-dependent_MTases_sf"/>
</dbReference>
<feature type="transmembrane region" description="Helical" evidence="5">
    <location>
        <begin position="39"/>
        <end position="57"/>
    </location>
</feature>
<feature type="transmembrane region" description="Helical" evidence="5">
    <location>
        <begin position="78"/>
        <end position="98"/>
    </location>
</feature>
<feature type="binding site" evidence="5">
    <location>
        <position position="296"/>
    </location>
    <ligand>
        <name>spermidine</name>
        <dbReference type="ChEBI" id="CHEBI:57834"/>
    </ligand>
</feature>
<feature type="binding site" evidence="5">
    <location>
        <begin position="350"/>
        <end position="351"/>
    </location>
    <ligand>
        <name>S-methyl-5'-thioadenosine</name>
        <dbReference type="ChEBI" id="CHEBI:17509"/>
    </ligand>
</feature>
<accession>A0ABQ3HFU7</accession>
<dbReference type="PROSITE" id="PS51257">
    <property type="entry name" value="PROKAR_LIPOPROTEIN"/>
    <property type="match status" value="1"/>
</dbReference>
<evidence type="ECO:0000256" key="1">
    <source>
        <dbReference type="ARBA" id="ARBA00007867"/>
    </source>
</evidence>
<dbReference type="InterPro" id="IPR001045">
    <property type="entry name" value="Spermi_synthase"/>
</dbReference>
<dbReference type="Proteomes" id="UP000662678">
    <property type="component" value="Unassembled WGS sequence"/>
</dbReference>
<evidence type="ECO:0000256" key="6">
    <source>
        <dbReference type="PROSITE-ProRule" id="PRU00354"/>
    </source>
</evidence>
<comment type="caution">
    <text evidence="5">Lacks conserved residue(s) required for the propagation of feature annotation.</text>
</comment>
<dbReference type="NCBIfam" id="NF002956">
    <property type="entry name" value="PRK03612.1"/>
    <property type="match status" value="1"/>
</dbReference>
<comment type="caution">
    <text evidence="8">The sequence shown here is derived from an EMBL/GenBank/DDBJ whole genome shotgun (WGS) entry which is preliminary data.</text>
</comment>
<dbReference type="InterPro" id="IPR030373">
    <property type="entry name" value="PABS_CS"/>
</dbReference>
<dbReference type="PANTHER" id="PTHR43317">
    <property type="entry name" value="THERMOSPERMINE SYNTHASE ACAULIS5"/>
    <property type="match status" value="1"/>
</dbReference>
<feature type="transmembrane region" description="Helical" evidence="5">
    <location>
        <begin position="167"/>
        <end position="186"/>
    </location>
</feature>
<comment type="subunit">
    <text evidence="5">Homodimer or homotetramer.</text>
</comment>
<organism evidence="8 9">
    <name type="scientific">Vogesella fluminis</name>
    <dbReference type="NCBI Taxonomy" id="1069161"/>
    <lineage>
        <taxon>Bacteria</taxon>
        <taxon>Pseudomonadati</taxon>
        <taxon>Pseudomonadota</taxon>
        <taxon>Betaproteobacteria</taxon>
        <taxon>Neisseriales</taxon>
        <taxon>Chromobacteriaceae</taxon>
        <taxon>Vogesella</taxon>
    </lineage>
</organism>
<dbReference type="PROSITE" id="PS01330">
    <property type="entry name" value="PABS_1"/>
    <property type="match status" value="1"/>
</dbReference>
<evidence type="ECO:0000313" key="8">
    <source>
        <dbReference type="EMBL" id="GHD81299.1"/>
    </source>
</evidence>
<comment type="subcellular location">
    <subcellularLocation>
        <location evidence="5">Cell membrane</location>
        <topology evidence="5">Multi-pass membrane protein</topology>
    </subcellularLocation>
</comment>
<keyword evidence="5" id="KW-0812">Transmembrane</keyword>
<dbReference type="EC" id="2.5.1.16" evidence="5"/>
<feature type="domain" description="PABS" evidence="7">
    <location>
        <begin position="212"/>
        <end position="447"/>
    </location>
</feature>
<keyword evidence="4 5" id="KW-0620">Polyamine biosynthesis</keyword>
<dbReference type="InterPro" id="IPR030374">
    <property type="entry name" value="PABS"/>
</dbReference>
<dbReference type="Gene3D" id="3.40.50.150">
    <property type="entry name" value="Vaccinia Virus protein VP39"/>
    <property type="match status" value="1"/>
</dbReference>
<proteinExistence type="inferred from homology"/>
<evidence type="ECO:0000256" key="4">
    <source>
        <dbReference type="ARBA" id="ARBA00023115"/>
    </source>
</evidence>
<comment type="catalytic activity">
    <reaction evidence="5">
        <text>S-adenosyl 3-(methylsulfanyl)propylamine + putrescine = S-methyl-5'-thioadenosine + spermidine + H(+)</text>
        <dbReference type="Rhea" id="RHEA:12721"/>
        <dbReference type="ChEBI" id="CHEBI:15378"/>
        <dbReference type="ChEBI" id="CHEBI:17509"/>
        <dbReference type="ChEBI" id="CHEBI:57443"/>
        <dbReference type="ChEBI" id="CHEBI:57834"/>
        <dbReference type="ChEBI" id="CHEBI:326268"/>
        <dbReference type="EC" id="2.5.1.16"/>
    </reaction>
</comment>
<sequence>MSAGMRDRLLILSVFVVASCGLAYELIAGALASYLLGDSVLQFSSIIGCYLFAMGVGSHLSQYVKDERVLDTFIEIELLVALLGGLSASTLFAVFAWSGESFRLTLYALVFLTGAMVGMEIPLVMRALNQRQQRFAELVSRVLTFDYLGALAVSLLFPIVLAPRLGLARSALLFGLSNVAVALWTCRVFRGELLRPTLQYLRSLLVLLVLGGGFIAADELTQWNEKAIYGDDVIHAETTPYQRLVLTRWKGDLRLYINGNLQFSSRDEHRYHEALVHPVLGALPWARRVLILGGGDGLAAREVLKYRNVQHITLVDLDPAMTGLFARSAPLTALNGGSLRNPRLRVVNDDAARWLEHNGEVFDAIIVDFPDPSSFALGKLYSVPMYRLLSRHLADNGLVVVQSTSPYHAPRSYWSINATLQAAGLATTPYHAYVPSFGEWGFILAAHHPGYTPPQAYRVPLTFLDREATRQMFFFPPDMRPWRVAPNQLNDQRLVHYFEQDWSQVIR</sequence>
<feature type="binding site" evidence="5">
    <location>
        <position position="272"/>
    </location>
    <ligand>
        <name>spermidine</name>
        <dbReference type="ChEBI" id="CHEBI:57834"/>
    </ligand>
</feature>
<feature type="binding site" evidence="5">
    <location>
        <position position="316"/>
    </location>
    <ligand>
        <name>S-methyl-5'-thioadenosine</name>
        <dbReference type="ChEBI" id="CHEBI:17509"/>
    </ligand>
</feature>
<evidence type="ECO:0000313" key="9">
    <source>
        <dbReference type="Proteomes" id="UP000662678"/>
    </source>
</evidence>
<comment type="function">
    <text evidence="5">Catalyzes the irreversible transfer of a propylamine group from the amino donor S-adenosylmethioninamine (decarboxy-AdoMet) to putrescine (1,4-diaminobutane) to yield spermidine.</text>
</comment>
<feature type="active site" description="Proton acceptor" evidence="5 6">
    <location>
        <position position="368"/>
    </location>
</feature>
<dbReference type="Pfam" id="PF01564">
    <property type="entry name" value="Spermine_synth"/>
    <property type="match status" value="1"/>
</dbReference>
<dbReference type="SUPFAM" id="SSF53335">
    <property type="entry name" value="S-adenosyl-L-methionine-dependent methyltransferases"/>
    <property type="match status" value="1"/>
</dbReference>
<evidence type="ECO:0000256" key="5">
    <source>
        <dbReference type="HAMAP-Rule" id="MF_00198"/>
    </source>
</evidence>
<dbReference type="CDD" id="cd02440">
    <property type="entry name" value="AdoMet_MTases"/>
    <property type="match status" value="1"/>
</dbReference>
<keyword evidence="3 5" id="KW-0745">Spermidine biosynthesis</keyword>
<name>A0ABQ3HFU7_9NEIS</name>